<keyword evidence="9" id="KW-0067">ATP-binding</keyword>
<dbReference type="GO" id="GO:0005681">
    <property type="term" value="C:spliceosomal complex"/>
    <property type="evidence" value="ECO:0007669"/>
    <property type="project" value="TreeGrafter"/>
</dbReference>
<dbReference type="SMART" id="SM00577">
    <property type="entry name" value="CPDc"/>
    <property type="match status" value="1"/>
</dbReference>
<dbReference type="InterPro" id="IPR057842">
    <property type="entry name" value="WH_MER3"/>
</dbReference>
<keyword evidence="6" id="KW-0378">Hydrolase</keyword>
<dbReference type="SUPFAM" id="SSF56784">
    <property type="entry name" value="HAD-like"/>
    <property type="match status" value="2"/>
</dbReference>
<dbReference type="InterPro" id="IPR023214">
    <property type="entry name" value="HAD_sf"/>
</dbReference>
<keyword evidence="5" id="KW-0547">Nucleotide-binding</keyword>
<evidence type="ECO:0000256" key="1">
    <source>
        <dbReference type="ARBA" id="ARBA00004141"/>
    </source>
</evidence>
<dbReference type="SUPFAM" id="SSF81296">
    <property type="entry name" value="E set domains"/>
    <property type="match status" value="1"/>
</dbReference>
<dbReference type="Pfam" id="PF03031">
    <property type="entry name" value="NIF"/>
    <property type="match status" value="2"/>
</dbReference>
<proteinExistence type="predicted"/>
<evidence type="ECO:0000256" key="5">
    <source>
        <dbReference type="ARBA" id="ARBA00022741"/>
    </source>
</evidence>
<keyword evidence="12" id="KW-0143">Chaperone</keyword>
<dbReference type="Gene3D" id="1.10.150.20">
    <property type="entry name" value="5' to 3' exonuclease, C-terminal subdomain"/>
    <property type="match status" value="1"/>
</dbReference>
<organism evidence="16 17">
    <name type="scientific">Rhynchospora tenuis</name>
    <dbReference type="NCBI Taxonomy" id="198213"/>
    <lineage>
        <taxon>Eukaryota</taxon>
        <taxon>Viridiplantae</taxon>
        <taxon>Streptophyta</taxon>
        <taxon>Embryophyta</taxon>
        <taxon>Tracheophyta</taxon>
        <taxon>Spermatophyta</taxon>
        <taxon>Magnoliopsida</taxon>
        <taxon>Liliopsida</taxon>
        <taxon>Poales</taxon>
        <taxon>Cyperaceae</taxon>
        <taxon>Cyperoideae</taxon>
        <taxon>Rhynchosporeae</taxon>
        <taxon>Rhynchospora</taxon>
    </lineage>
</organism>
<dbReference type="Pfam" id="PF00270">
    <property type="entry name" value="DEAD"/>
    <property type="match status" value="1"/>
</dbReference>
<keyword evidence="10" id="KW-1133">Transmembrane helix</keyword>
<dbReference type="PANTHER" id="PTHR24075:SF5">
    <property type="entry name" value="U5 SMALL NUCLEAR RIBONUCLEOPROTEIN 200 KDA HELICASE"/>
    <property type="match status" value="1"/>
</dbReference>
<dbReference type="FunFam" id="1.10.3380.10:FF:000010">
    <property type="entry name" value="DExH-box ATP-dependent RNA helicase DExH12"/>
    <property type="match status" value="1"/>
</dbReference>
<protein>
    <submittedName>
        <fullName evidence="16">Uncharacterized protein</fullName>
    </submittedName>
</protein>
<dbReference type="InterPro" id="IPR004274">
    <property type="entry name" value="FCP1_dom"/>
</dbReference>
<dbReference type="Gene3D" id="2.60.40.150">
    <property type="entry name" value="C2 domain"/>
    <property type="match status" value="1"/>
</dbReference>
<evidence type="ECO:0000256" key="2">
    <source>
        <dbReference type="ARBA" id="ARBA00004240"/>
    </source>
</evidence>
<dbReference type="GO" id="GO:0003724">
    <property type="term" value="F:RNA helicase activity"/>
    <property type="evidence" value="ECO:0007669"/>
    <property type="project" value="TreeGrafter"/>
</dbReference>
<dbReference type="SUPFAM" id="SSF46785">
    <property type="entry name" value="Winged helix' DNA-binding domain"/>
    <property type="match status" value="1"/>
</dbReference>
<dbReference type="InterPro" id="IPR004179">
    <property type="entry name" value="Sec63-dom"/>
</dbReference>
<evidence type="ECO:0000256" key="8">
    <source>
        <dbReference type="ARBA" id="ARBA00022824"/>
    </source>
</evidence>
<dbReference type="Pfam" id="PF23445">
    <property type="entry name" value="WHD_SNRNP200"/>
    <property type="match status" value="1"/>
</dbReference>
<dbReference type="SMART" id="SM00973">
    <property type="entry name" value="Sec63"/>
    <property type="match status" value="1"/>
</dbReference>
<evidence type="ECO:0000256" key="4">
    <source>
        <dbReference type="ARBA" id="ARBA00022737"/>
    </source>
</evidence>
<keyword evidence="3" id="KW-0812">Transmembrane</keyword>
<dbReference type="PANTHER" id="PTHR24075">
    <property type="entry name" value="SEC63 DOMAIN-CONTAINING"/>
    <property type="match status" value="1"/>
</dbReference>
<sequence>MSQILNQIDPTGDIITHQQFKDHYLLDMGKENLVMDLTVTGRKLDTSVIIDHNPDVNVKPWCNQVKVSPFTGDVNDVELWSLLSFFEAQGNFMDLRNLLHVCSCAPPMPGLPLPQTIRKTLFLDLDETLISHVVGKPPDRYHFSMKNIYIIKRPGIDRLLQVATDNGYEIVIFTAGDRGYASPIIDRIDPKGLIANRLYRDSCIKVKEGRRFKDLALTGRSLDKCVIIDDRWSRVRQTDNVIRVRPFTGDMQDSELRRLLSFFKIERESKDLRQARKEEAVQKSTKKSRLHQEESVLFLAEDDHAVYRPKTKETRAAYEAMLSVIQEQLGGQPHDVLIGAADEVLAILKDDHRMNHDKKKEIEKLLYPITNMFFDELVSIGRLITDYQAPSEDAADGDVACLNDEGVAVEFDDDDEDDDGDFDQVQEESEEEDEDMQEDAGIAAGSMQMQGIDNDDIGHLDESMTVNVQDIDAYWLQRKISRAYGNLIDPWNSQHLAEDILKIIAKGDEDQDIERALVALLEFDKFDLVKLLVRNRFEIVWCTRLARAEDQDQRKRIEEEMAATGPPGIAILEQLYATRASAMAWQKSIREEASQLKDENSARGARRDATNRDSDSTWNKGQREFLDLESLSFSQGGSLMSQKKCELPRDSYLKTHKGYDEVFVPRLESKEFQLGEVLVSISDMPEWTHPAFAGMKQLNRVQSRHMKDGVVDNTGYKIVYVAPMKALLAEVVGNLSNRLKSYGVVVKELSGDQNLTREQIDETQIIVTTPEKWDIVTRKSGDRTYTQLVKLMIIDEIHLLHDHVLGPMMGHASRPLKDNSGKKEYYKKYLCEAFPVESHLHIFLHDHMNAEVVVGSVRNKQDAVDYLTWIFMYRGLTKNPNYYNLQGVSHCHLSDHLSELVENVLADLQSSKCVAIEEGMYPKALNLGIIASYYYISYATVERFGSSLTRKTKMKGLLDVLASAFEYADLPIRPGEEEQIRKLIHHQRFSVDNPRLADPHTKANALLQAHFSRQMVVGNLTADQREVLLSAHRLLQAMVDVISSNGLLTLALSAMEVSQMVTQGMWERDPVLLQLLHVSKELAKRCQERGIETVFDFVEMENTDRVELLQMSDAQLIDIVRFCNRYPNINMAYEVVDGEDVGPGDNVTLQVTLERNLEMLEVGPVHAQRFPKPKEEGWWLVVGDTSTDQLLGIKRVSLQRRAKVKLNFVAPSEIGKKNLTVYFMCDSYLGCD</sequence>
<dbReference type="SUPFAM" id="SSF52540">
    <property type="entry name" value="P-loop containing nucleoside triphosphate hydrolases"/>
    <property type="match status" value="1"/>
</dbReference>
<evidence type="ECO:0000259" key="14">
    <source>
        <dbReference type="PROSITE" id="PS50969"/>
    </source>
</evidence>
<dbReference type="InterPro" id="IPR035892">
    <property type="entry name" value="C2_domain_sf"/>
</dbReference>
<reference evidence="16 17" key="1">
    <citation type="journal article" date="2022" name="Cell">
        <title>Repeat-based holocentromeres influence genome architecture and karyotype evolution.</title>
        <authorList>
            <person name="Hofstatter P.G."/>
            <person name="Thangavel G."/>
            <person name="Lux T."/>
            <person name="Neumann P."/>
            <person name="Vondrak T."/>
            <person name="Novak P."/>
            <person name="Zhang M."/>
            <person name="Costa L."/>
            <person name="Castellani M."/>
            <person name="Scott A."/>
            <person name="Toegelov H."/>
            <person name="Fuchs J."/>
            <person name="Mata-Sucre Y."/>
            <person name="Dias Y."/>
            <person name="Vanzela A.L.L."/>
            <person name="Huettel B."/>
            <person name="Almeida C.C.S."/>
            <person name="Simkova H."/>
            <person name="Souza G."/>
            <person name="Pedrosa-Harand A."/>
            <person name="Macas J."/>
            <person name="Mayer K.F.X."/>
            <person name="Houben A."/>
            <person name="Marques A."/>
        </authorList>
    </citation>
    <scope>NUCLEOTIDE SEQUENCE [LARGE SCALE GENOMIC DNA]</scope>
    <source>
        <strain evidence="16">RhyTen1mFocal</strain>
    </source>
</reference>
<dbReference type="InterPro" id="IPR036388">
    <property type="entry name" value="WH-like_DNA-bd_sf"/>
</dbReference>
<dbReference type="GO" id="GO:0000388">
    <property type="term" value="P:spliceosome conformational change to release U4 (or U4atac) and U1 (or U11)"/>
    <property type="evidence" value="ECO:0007669"/>
    <property type="project" value="TreeGrafter"/>
</dbReference>
<dbReference type="Gene3D" id="3.40.50.1000">
    <property type="entry name" value="HAD superfamily/HAD-like"/>
    <property type="match status" value="2"/>
</dbReference>
<dbReference type="FunFam" id="1.10.150.20:FF:000013">
    <property type="entry name" value="U5 small nuclear ribonucleoprotein kDa helicase"/>
    <property type="match status" value="1"/>
</dbReference>
<comment type="subcellular location">
    <subcellularLocation>
        <location evidence="2">Endoplasmic reticulum</location>
    </subcellularLocation>
    <subcellularLocation>
        <location evidence="1">Membrane</location>
        <topology evidence="1">Multi-pass membrane protein</topology>
    </subcellularLocation>
</comment>
<keyword evidence="17" id="KW-1185">Reference proteome</keyword>
<dbReference type="InterPro" id="IPR036412">
    <property type="entry name" value="HAD-like_sf"/>
</dbReference>
<evidence type="ECO:0000256" key="7">
    <source>
        <dbReference type="ARBA" id="ARBA00022806"/>
    </source>
</evidence>
<dbReference type="InterPro" id="IPR011545">
    <property type="entry name" value="DEAD/DEAH_box_helicase_dom"/>
</dbReference>
<dbReference type="InterPro" id="IPR048863">
    <property type="entry name" value="BRR2_plug"/>
</dbReference>
<gene>
    <name evidence="16" type="ORF">LUZ61_020528</name>
</gene>
<dbReference type="Gene3D" id="1.10.10.10">
    <property type="entry name" value="Winged helix-like DNA-binding domain superfamily/Winged helix DNA-binding domain"/>
    <property type="match status" value="1"/>
</dbReference>
<dbReference type="Pfam" id="PF18149">
    <property type="entry name" value="Helicase_PWI"/>
    <property type="match status" value="1"/>
</dbReference>
<dbReference type="Proteomes" id="UP001210211">
    <property type="component" value="Unassembled WGS sequence"/>
</dbReference>
<dbReference type="GO" id="GO:0005524">
    <property type="term" value="F:ATP binding"/>
    <property type="evidence" value="ECO:0007669"/>
    <property type="project" value="UniProtKB-KW"/>
</dbReference>
<evidence type="ECO:0000256" key="3">
    <source>
        <dbReference type="ARBA" id="ARBA00022692"/>
    </source>
</evidence>
<evidence type="ECO:0000259" key="15">
    <source>
        <dbReference type="PROSITE" id="PS51192"/>
    </source>
</evidence>
<dbReference type="EMBL" id="JAMRDG010000002">
    <property type="protein sequence ID" value="KAJ3691364.1"/>
    <property type="molecule type" value="Genomic_DNA"/>
</dbReference>
<accession>A0AAD5ZDK8</accession>
<evidence type="ECO:0000313" key="16">
    <source>
        <dbReference type="EMBL" id="KAJ3691364.1"/>
    </source>
</evidence>
<keyword evidence="4" id="KW-0677">Repeat</keyword>
<dbReference type="Gene3D" id="1.10.3380.10">
    <property type="entry name" value="Sec63 N-terminal domain-like domain"/>
    <property type="match status" value="1"/>
</dbReference>
<dbReference type="CDD" id="cd07521">
    <property type="entry name" value="HAD_FCP1-like"/>
    <property type="match status" value="1"/>
</dbReference>
<dbReference type="Pfam" id="PF02889">
    <property type="entry name" value="Sec63"/>
    <property type="match status" value="1"/>
</dbReference>
<dbReference type="GO" id="GO:0003723">
    <property type="term" value="F:RNA binding"/>
    <property type="evidence" value="ECO:0007669"/>
    <property type="project" value="TreeGrafter"/>
</dbReference>
<dbReference type="GO" id="GO:0016020">
    <property type="term" value="C:membrane"/>
    <property type="evidence" value="ECO:0007669"/>
    <property type="project" value="UniProtKB-SubCell"/>
</dbReference>
<feature type="domain" description="FCP1 homology" evidence="14">
    <location>
        <begin position="114"/>
        <end position="266"/>
    </location>
</feature>
<dbReference type="Pfam" id="PF21188">
    <property type="entry name" value="BRR2_plug"/>
    <property type="match status" value="1"/>
</dbReference>
<dbReference type="SUPFAM" id="SSF158702">
    <property type="entry name" value="Sec63 N-terminal domain-like"/>
    <property type="match status" value="1"/>
</dbReference>
<dbReference type="PROSITE" id="PS51192">
    <property type="entry name" value="HELICASE_ATP_BIND_1"/>
    <property type="match status" value="1"/>
</dbReference>
<dbReference type="AlphaFoldDB" id="A0AAD5ZDK8"/>
<dbReference type="InterPro" id="IPR014756">
    <property type="entry name" value="Ig_E-set"/>
</dbReference>
<keyword evidence="7" id="KW-0347">Helicase</keyword>
<feature type="region of interest" description="Disordered" evidence="13">
    <location>
        <begin position="410"/>
        <end position="438"/>
    </location>
</feature>
<dbReference type="InterPro" id="IPR041094">
    <property type="entry name" value="Brr2_helicase_PWI"/>
</dbReference>
<feature type="domain" description="Helicase ATP-binding" evidence="15">
    <location>
        <begin position="713"/>
        <end position="806"/>
    </location>
</feature>
<dbReference type="GO" id="GO:0016787">
    <property type="term" value="F:hydrolase activity"/>
    <property type="evidence" value="ECO:0007669"/>
    <property type="project" value="UniProtKB-KW"/>
</dbReference>
<dbReference type="GO" id="GO:0005783">
    <property type="term" value="C:endoplasmic reticulum"/>
    <property type="evidence" value="ECO:0007669"/>
    <property type="project" value="UniProtKB-SubCell"/>
</dbReference>
<keyword evidence="11" id="KW-0472">Membrane</keyword>
<comment type="caution">
    <text evidence="16">The sequence shown here is derived from an EMBL/GenBank/DDBJ whole genome shotgun (WGS) entry which is preliminary data.</text>
</comment>
<dbReference type="InterPro" id="IPR027417">
    <property type="entry name" value="P-loop_NTPase"/>
</dbReference>
<name>A0AAD5ZDK8_9POAL</name>
<feature type="region of interest" description="Disordered" evidence="13">
    <location>
        <begin position="595"/>
        <end position="618"/>
    </location>
</feature>
<evidence type="ECO:0000256" key="6">
    <source>
        <dbReference type="ARBA" id="ARBA00022801"/>
    </source>
</evidence>
<dbReference type="Gene3D" id="3.40.50.300">
    <property type="entry name" value="P-loop containing nucleotide triphosphate hydrolases"/>
    <property type="match status" value="1"/>
</dbReference>
<evidence type="ECO:0000313" key="17">
    <source>
        <dbReference type="Proteomes" id="UP001210211"/>
    </source>
</evidence>
<dbReference type="PROSITE" id="PS50969">
    <property type="entry name" value="FCP1"/>
    <property type="match status" value="2"/>
</dbReference>
<evidence type="ECO:0000256" key="12">
    <source>
        <dbReference type="ARBA" id="ARBA00023186"/>
    </source>
</evidence>
<evidence type="ECO:0000256" key="9">
    <source>
        <dbReference type="ARBA" id="ARBA00022840"/>
    </source>
</evidence>
<dbReference type="InterPro" id="IPR036390">
    <property type="entry name" value="WH_DNA-bd_sf"/>
</dbReference>
<evidence type="ECO:0000256" key="10">
    <source>
        <dbReference type="ARBA" id="ARBA00022989"/>
    </source>
</evidence>
<dbReference type="InterPro" id="IPR014001">
    <property type="entry name" value="Helicase_ATP-bd"/>
</dbReference>
<evidence type="ECO:0000256" key="13">
    <source>
        <dbReference type="SAM" id="MobiDB-lite"/>
    </source>
</evidence>
<dbReference type="FunFam" id="1.10.10.10:FF:000012">
    <property type="entry name" value="U5 small nuclear ribonucleoprotein helicase"/>
    <property type="match status" value="1"/>
</dbReference>
<feature type="domain" description="FCP1 homology" evidence="14">
    <location>
        <begin position="1"/>
        <end position="89"/>
    </location>
</feature>
<keyword evidence="8" id="KW-0256">Endoplasmic reticulum</keyword>
<evidence type="ECO:0000256" key="11">
    <source>
        <dbReference type="ARBA" id="ARBA00023136"/>
    </source>
</evidence>